<evidence type="ECO:0000256" key="2">
    <source>
        <dbReference type="ARBA" id="ARBA00023242"/>
    </source>
</evidence>
<dbReference type="SMR" id="A0A3B6JLH9"/>
<evidence type="ECO:0000313" key="6">
    <source>
        <dbReference type="Proteomes" id="UP000019116"/>
    </source>
</evidence>
<gene>
    <name evidence="5" type="primary">LOC123097874</name>
</gene>
<feature type="region of interest" description="Disordered" evidence="3">
    <location>
        <begin position="461"/>
        <end position="485"/>
    </location>
</feature>
<dbReference type="GO" id="GO:0016747">
    <property type="term" value="F:acyltransferase activity, transferring groups other than amino-acyl groups"/>
    <property type="evidence" value="ECO:0007669"/>
    <property type="project" value="InterPro"/>
</dbReference>
<dbReference type="Gene3D" id="3.40.630.30">
    <property type="match status" value="1"/>
</dbReference>
<dbReference type="EnsemblPlants" id="TraesCS4D02G205600.2">
    <property type="protein sequence ID" value="TraesCS4D02G205600.2"/>
    <property type="gene ID" value="TraesCS4D02G205600"/>
</dbReference>
<dbReference type="GO" id="GO:0003682">
    <property type="term" value="F:chromatin binding"/>
    <property type="evidence" value="ECO:0000318"/>
    <property type="project" value="GO_Central"/>
</dbReference>
<dbReference type="KEGG" id="taes:123097874"/>
<sequence length="1021" mass="112427">MQPEQRGGANAVGAAVRINGVADLLPFLLGVPVTYRFAKHNASLEGFVAERGYACACDSSCGYRRGGKALSAVEFEKHAGAKSKNQNGHIFLPNGTSLYDLFHTLREVPAERFPAAFREAAGVPMTVPAAAATCPPLAQGQPASREPELLQASDVMAEQPAWAAPAQQAFNFDITSEEANAGLSLLDLRGNNPASEAEPMDGIEWPSTEHSLSLIDAVEQIENSARGDHEMPDVVEVRITTGDRPRDIGLSTATHVKVKVMETKYQSVRTSETKYKPESLLKDVRGLLSTGLLEGFRVTYKKNGVEMTGRIDGQRYSCGCVQCDYSNIMNACEFEQHAGQLTNNQNDHIFLDSGISLYKLIQVLKYKRLDLLGDLIEEQTGLAPNLIEYGKWKASFQVENNGFVDAPSHHCSTQRLQESAAGVTSHRTLATTSANSLKKSTSNHISNLSWSAFRRPRWQYKRGSTQTSAPTLSKSPEKGTSGLSTCTSMKSVTVEIPSENITDPLSPEDIKPNFAADAAVISTSSECDPIDLAFSLSSPISIVQEPPLSHHMDSKTKEPRRTKVRDNSLHPLVFKEGGLPDLTLLTYKLKHGEVLKQGYKRGAGIVCDCCNEELTPSQFEDHAGMGKRRQPYRNIYTSEGLTLHELALKLQDSLNSNGVSSIDFSDIDDPHNIATSGCRKEPSTTSTPLIVPLKRTLQGRVVDTESCHLCGNACTTIGVIGEDMIIFCNQCERPCHVKCYNSGFQENNEPLNVLREYMQCHFFCCKKCQLLRASLHQELNKREKIRHKRSNVCWHLLSGMNPRRDVQQFIDQVIGIFKVAFPETADPESDIIRDMVIATDVGGKNDFRGMYCAVLTTSSKLVVSAAILKVRTEEVAELVLVATHNECRKKGYFRLLLRQIESHLTALNVQLLTAHVDPEMVPIWSKKLGFTILSDQEKSSLLEAHPLVMFEGLTLMQKSLAIKPDLEVLSNQVTMGEPSAPDLKISSNQVTMRERSAPDLNVLSNQVTMGEPSAVFVAYAL</sequence>
<dbReference type="STRING" id="4565.A0A3B6JLH9"/>
<evidence type="ECO:0000256" key="1">
    <source>
        <dbReference type="ARBA" id="ARBA00004123"/>
    </source>
</evidence>
<dbReference type="SUPFAM" id="SSF55729">
    <property type="entry name" value="Acyl-CoA N-acyltransferases (Nat)"/>
    <property type="match status" value="1"/>
</dbReference>
<dbReference type="PANTHER" id="PTHR47025">
    <property type="entry name" value="AUTOIMMUNE REGULATOR"/>
    <property type="match status" value="1"/>
</dbReference>
<keyword evidence="2" id="KW-0539">Nucleus</keyword>
<dbReference type="InterPro" id="IPR016181">
    <property type="entry name" value="Acyl_CoA_acyltransferase"/>
</dbReference>
<evidence type="ECO:0000313" key="5">
    <source>
        <dbReference type="EnsemblPlants" id="TraesCS4D02G205600.2"/>
    </source>
</evidence>
<proteinExistence type="predicted"/>
<dbReference type="OrthoDB" id="786098at2759"/>
<feature type="compositionally biased region" description="Polar residues" evidence="3">
    <location>
        <begin position="462"/>
        <end position="474"/>
    </location>
</feature>
<reference evidence="5" key="1">
    <citation type="submission" date="2018-08" db="EMBL/GenBank/DDBJ databases">
        <authorList>
            <person name="Rossello M."/>
        </authorList>
    </citation>
    <scope>NUCLEOTIDE SEQUENCE [LARGE SCALE GENOMIC DNA]</scope>
    <source>
        <strain evidence="5">cv. Chinese Spring</strain>
    </source>
</reference>
<accession>A0A3B6JLH9</accession>
<dbReference type="Gramene" id="TraesCS4D03G0502600.2">
    <property type="protein sequence ID" value="TraesCS4D03G0502600.2.CDS"/>
    <property type="gene ID" value="TraesCS4D03G0502600"/>
</dbReference>
<dbReference type="RefSeq" id="XP_044375658.1">
    <property type="nucleotide sequence ID" value="XM_044519723.1"/>
</dbReference>
<dbReference type="PANTHER" id="PTHR47025:SF7">
    <property type="entry name" value="ACYL-COA N-ACYLTRANSFERASE WITH RING_FYVE_PHD-TYPE ZINC FINGER DOMAIN-CONTAINING PROTEIN"/>
    <property type="match status" value="1"/>
</dbReference>
<comment type="subcellular location">
    <subcellularLocation>
        <location evidence="1">Nucleus</location>
    </subcellularLocation>
</comment>
<reference evidence="5" key="2">
    <citation type="submission" date="2018-10" db="UniProtKB">
        <authorList>
            <consortium name="EnsemblPlants"/>
        </authorList>
    </citation>
    <scope>IDENTIFICATION</scope>
</reference>
<feature type="domain" description="N-acetyltransferase" evidence="4">
    <location>
        <begin position="800"/>
        <end position="948"/>
    </location>
</feature>
<dbReference type="Gramene" id="TraesCS4D02G205600.2">
    <property type="protein sequence ID" value="TraesCS4D02G205600.2"/>
    <property type="gene ID" value="TraesCS4D02G205600"/>
</dbReference>
<dbReference type="Proteomes" id="UP000019116">
    <property type="component" value="Chromosome 4D"/>
</dbReference>
<evidence type="ECO:0000259" key="4">
    <source>
        <dbReference type="PROSITE" id="PS51186"/>
    </source>
</evidence>
<dbReference type="InterPro" id="IPR056511">
    <property type="entry name" value="IDM1_C"/>
</dbReference>
<dbReference type="GO" id="GO:0000977">
    <property type="term" value="F:RNA polymerase II transcription regulatory region sequence-specific DNA binding"/>
    <property type="evidence" value="ECO:0000318"/>
    <property type="project" value="GO_Central"/>
</dbReference>
<dbReference type="GO" id="GO:0045944">
    <property type="term" value="P:positive regulation of transcription by RNA polymerase II"/>
    <property type="evidence" value="ECO:0000318"/>
    <property type="project" value="GO_Central"/>
</dbReference>
<dbReference type="GO" id="GO:0042393">
    <property type="term" value="F:histone binding"/>
    <property type="evidence" value="ECO:0000318"/>
    <property type="project" value="GO_Central"/>
</dbReference>
<protein>
    <recommendedName>
        <fullName evidence="4">N-acetyltransferase domain-containing protein</fullName>
    </recommendedName>
</protein>
<dbReference type="Pfam" id="PF23209">
    <property type="entry name" value="IDM1_C"/>
    <property type="match status" value="1"/>
</dbReference>
<dbReference type="GO" id="GO:0005634">
    <property type="term" value="C:nucleus"/>
    <property type="evidence" value="ECO:0000318"/>
    <property type="project" value="GO_Central"/>
</dbReference>
<keyword evidence="6" id="KW-1185">Reference proteome</keyword>
<dbReference type="PROSITE" id="PS51186">
    <property type="entry name" value="GNAT"/>
    <property type="match status" value="1"/>
</dbReference>
<name>A0A3B6JLH9_WHEAT</name>
<dbReference type="InterPro" id="IPR000182">
    <property type="entry name" value="GNAT_dom"/>
</dbReference>
<evidence type="ECO:0000256" key="3">
    <source>
        <dbReference type="SAM" id="MobiDB-lite"/>
    </source>
</evidence>
<organism evidence="5">
    <name type="scientific">Triticum aestivum</name>
    <name type="common">Wheat</name>
    <dbReference type="NCBI Taxonomy" id="4565"/>
    <lineage>
        <taxon>Eukaryota</taxon>
        <taxon>Viridiplantae</taxon>
        <taxon>Streptophyta</taxon>
        <taxon>Embryophyta</taxon>
        <taxon>Tracheophyta</taxon>
        <taxon>Spermatophyta</taxon>
        <taxon>Magnoliopsida</taxon>
        <taxon>Liliopsida</taxon>
        <taxon>Poales</taxon>
        <taxon>Poaceae</taxon>
        <taxon>BOP clade</taxon>
        <taxon>Pooideae</taxon>
        <taxon>Triticodae</taxon>
        <taxon>Triticeae</taxon>
        <taxon>Triticinae</taxon>
        <taxon>Triticum</taxon>
    </lineage>
</organism>
<dbReference type="Pfam" id="PF16135">
    <property type="entry name" value="TDBD"/>
    <property type="match status" value="3"/>
</dbReference>
<dbReference type="GeneID" id="123097874"/>
<dbReference type="Gramene" id="TraesNOR4D03G02526020.1">
    <property type="protein sequence ID" value="TraesNOR4D03G02526020.1"/>
    <property type="gene ID" value="TraesNOR4D03G02526020"/>
</dbReference>
<dbReference type="InterPro" id="IPR032308">
    <property type="entry name" value="TDBD"/>
</dbReference>
<dbReference type="AlphaFoldDB" id="A0A3B6JLH9"/>